<dbReference type="EMBL" id="CADIJQ010000004">
    <property type="protein sequence ID" value="CAB3710920.1"/>
    <property type="molecule type" value="Genomic_DNA"/>
</dbReference>
<name>A0A6S7A4Y1_9BURK</name>
<protein>
    <submittedName>
        <fullName evidence="1">Uncharacterized protein</fullName>
    </submittedName>
</protein>
<gene>
    <name evidence="1" type="ORF">LMG3441_03124</name>
</gene>
<dbReference type="AlphaFoldDB" id="A0A6S7A4Y1"/>
<organism evidence="1 2">
    <name type="scientific">Achromobacter kerstersii</name>
    <dbReference type="NCBI Taxonomy" id="1353890"/>
    <lineage>
        <taxon>Bacteria</taxon>
        <taxon>Pseudomonadati</taxon>
        <taxon>Pseudomonadota</taxon>
        <taxon>Betaproteobacteria</taxon>
        <taxon>Burkholderiales</taxon>
        <taxon>Alcaligenaceae</taxon>
        <taxon>Achromobacter</taxon>
    </lineage>
</organism>
<dbReference type="Proteomes" id="UP000494269">
    <property type="component" value="Unassembled WGS sequence"/>
</dbReference>
<sequence length="226" mass="25556">MANHEKSYLQHFGDHLRDQANQRGADFERFDLDGQDYKVLADLIFTNYDYFVLVEGKNSEKELGTERRKAERVSRLCSGLAANPGMLALHDACHFIAWRNSKSTKLELDVYRKQICTTAMLGATCPLPPPDSTTAEPFKLRKFSDGFFHMPPPPTFAIHRSDFEEYVRWLVTTVTAGDSSEVELAGRTYDEDGDAMSITLPSLALVYELLDEHRNNLQRSSGMDGP</sequence>
<dbReference type="RefSeq" id="WP_175170262.1">
    <property type="nucleotide sequence ID" value="NZ_CADIJQ010000004.1"/>
</dbReference>
<reference evidence="1 2" key="1">
    <citation type="submission" date="2020-04" db="EMBL/GenBank/DDBJ databases">
        <authorList>
            <person name="De Canck E."/>
        </authorList>
    </citation>
    <scope>NUCLEOTIDE SEQUENCE [LARGE SCALE GENOMIC DNA]</scope>
    <source>
        <strain evidence="1 2">LMG 3441</strain>
    </source>
</reference>
<proteinExistence type="predicted"/>
<accession>A0A6S7A4Y1</accession>
<evidence type="ECO:0000313" key="2">
    <source>
        <dbReference type="Proteomes" id="UP000494269"/>
    </source>
</evidence>
<keyword evidence="2" id="KW-1185">Reference proteome</keyword>
<evidence type="ECO:0000313" key="1">
    <source>
        <dbReference type="EMBL" id="CAB3710920.1"/>
    </source>
</evidence>